<dbReference type="STRING" id="392015.SAMN05421543_104164"/>
<keyword evidence="1" id="KW-1133">Transmembrane helix</keyword>
<sequence>MNGCVEPADPRTGEPPRTGFGALLGLELSRRFARRPLSKKDGQRSLGWVYTLLVLLLAVYGLAHTVGSAETLVSGAWSMWYVGLMSIGVSMGPGIVHRRSVDHWLALPFPRWQLVLAKWLAIVWSGLTWLLGVTALAAAVWVGALHVQPDLETRVAGATAIFLHRFVLALVVLPAGSAFALLPLAFEGGWGRWFRWVAPVLQWGVLGWGMLEGRELGAGGWATGTWLYQWITAGIVWALGLLSLLVVSARLPGLAHGRGYAESGGSSRRGLQRAKALANNRMENRRTNTLPQSRGEVPRALRWMERVIGRPAPAWLSLAVLFFQRDRWFGDTAHGRMSVAVIVLPVVVAVAVWFLPVRQVVQDPATAILLGSVLWTWGFLGHTRRILRESSGWLLAVPVRREILLWMFALADVVRMVGWWLLLEMGLLVGLVAHAVTHSLPERLFQWSLLASLRSGLLVILAVPLTWLVPLGSSFALRGAWRMLMLFEYGGILLLFPASTWVLKVGVLPDVDTGQWPHGYGWLVLAVVTVGIPLAIWSVRAGAKRLHTVIVEGSALAPRM</sequence>
<evidence type="ECO:0000313" key="2">
    <source>
        <dbReference type="EMBL" id="SFU59369.1"/>
    </source>
</evidence>
<proteinExistence type="predicted"/>
<keyword evidence="1" id="KW-0472">Membrane</keyword>
<feature type="transmembrane region" description="Helical" evidence="1">
    <location>
        <begin position="162"/>
        <end position="186"/>
    </location>
</feature>
<organism evidence="2 3">
    <name type="scientific">Alicyclobacillus macrosporangiidus</name>
    <dbReference type="NCBI Taxonomy" id="392015"/>
    <lineage>
        <taxon>Bacteria</taxon>
        <taxon>Bacillati</taxon>
        <taxon>Bacillota</taxon>
        <taxon>Bacilli</taxon>
        <taxon>Bacillales</taxon>
        <taxon>Alicyclobacillaceae</taxon>
        <taxon>Alicyclobacillus</taxon>
    </lineage>
</organism>
<accession>A0A1I7HFN1</accession>
<dbReference type="RefSeq" id="WP_074950368.1">
    <property type="nucleotide sequence ID" value="NZ_FPBV01000004.1"/>
</dbReference>
<protein>
    <submittedName>
        <fullName evidence="2">Uncharacterized protein</fullName>
    </submittedName>
</protein>
<feature type="transmembrane region" description="Helical" evidence="1">
    <location>
        <begin position="45"/>
        <end position="63"/>
    </location>
</feature>
<dbReference type="AlphaFoldDB" id="A0A1I7HFN1"/>
<evidence type="ECO:0000256" key="1">
    <source>
        <dbReference type="SAM" id="Phobius"/>
    </source>
</evidence>
<dbReference type="OrthoDB" id="2164897at2"/>
<feature type="transmembrane region" description="Helical" evidence="1">
    <location>
        <begin position="361"/>
        <end position="382"/>
    </location>
</feature>
<feature type="transmembrane region" description="Helical" evidence="1">
    <location>
        <begin position="403"/>
        <end position="436"/>
    </location>
</feature>
<feature type="transmembrane region" description="Helical" evidence="1">
    <location>
        <begin position="116"/>
        <end position="142"/>
    </location>
</feature>
<keyword evidence="3" id="KW-1185">Reference proteome</keyword>
<name>A0A1I7HFN1_9BACL</name>
<dbReference type="EMBL" id="FPBV01000004">
    <property type="protein sequence ID" value="SFU59369.1"/>
    <property type="molecule type" value="Genomic_DNA"/>
</dbReference>
<gene>
    <name evidence="2" type="ORF">SAMN05421543_104164</name>
</gene>
<feature type="transmembrane region" description="Helical" evidence="1">
    <location>
        <begin position="456"/>
        <end position="477"/>
    </location>
</feature>
<feature type="transmembrane region" description="Helical" evidence="1">
    <location>
        <begin position="489"/>
        <end position="508"/>
    </location>
</feature>
<feature type="transmembrane region" description="Helical" evidence="1">
    <location>
        <begin position="75"/>
        <end position="96"/>
    </location>
</feature>
<feature type="transmembrane region" description="Helical" evidence="1">
    <location>
        <begin position="226"/>
        <end position="247"/>
    </location>
</feature>
<keyword evidence="1" id="KW-0812">Transmembrane</keyword>
<feature type="transmembrane region" description="Helical" evidence="1">
    <location>
        <begin position="337"/>
        <end position="355"/>
    </location>
</feature>
<feature type="transmembrane region" description="Helical" evidence="1">
    <location>
        <begin position="520"/>
        <end position="539"/>
    </location>
</feature>
<dbReference type="Proteomes" id="UP000183508">
    <property type="component" value="Unassembled WGS sequence"/>
</dbReference>
<feature type="transmembrane region" description="Helical" evidence="1">
    <location>
        <begin position="193"/>
        <end position="211"/>
    </location>
</feature>
<reference evidence="3" key="1">
    <citation type="submission" date="2016-10" db="EMBL/GenBank/DDBJ databases">
        <authorList>
            <person name="Varghese N."/>
        </authorList>
    </citation>
    <scope>NUCLEOTIDE SEQUENCE [LARGE SCALE GENOMIC DNA]</scope>
    <source>
        <strain evidence="3">DSM 17980</strain>
    </source>
</reference>
<evidence type="ECO:0000313" key="3">
    <source>
        <dbReference type="Proteomes" id="UP000183508"/>
    </source>
</evidence>